<dbReference type="Proteomes" id="UP001623661">
    <property type="component" value="Unassembled WGS sequence"/>
</dbReference>
<protein>
    <recommendedName>
        <fullName evidence="1">DOD-type homing endonuclease domain-containing protein</fullName>
    </recommendedName>
</protein>
<keyword evidence="3" id="KW-1185">Reference proteome</keyword>
<dbReference type="InterPro" id="IPR004042">
    <property type="entry name" value="Intein_endonuc_central"/>
</dbReference>
<accession>A0ABW8TTA6</accession>
<sequence>MRRFELDQYKSEIIRLYVEEKLSCKKISLKINASLCGIYDALRRWGISTRDLSLSHREYKVDENFFDIIDTEEKAYWLGFIYADGYISLPNHFGIALAKKDIGHLQKLLIHMKSDYPLKNYQSKSDYGKTEYTRFLVNNSNIFNQLKNKGVHLKKSLILDYPNEDILPKQLYRHFIRGYFDGDGSLILSVHSINFKICGTKEFLTVLINIFNEISDYKFQYKLFKRRNDDKNNYYISYGGKYKIYPIMNYLYENSKIYLDRKMEKYLILKNLYNN</sequence>
<dbReference type="Gene3D" id="3.10.28.10">
    <property type="entry name" value="Homing endonucleases"/>
    <property type="match status" value="1"/>
</dbReference>
<gene>
    <name evidence="2" type="ORF">ACJDUH_12615</name>
</gene>
<evidence type="ECO:0000259" key="1">
    <source>
        <dbReference type="PROSITE" id="PS50819"/>
    </source>
</evidence>
<feature type="domain" description="DOD-type homing endonuclease" evidence="1">
    <location>
        <begin position="77"/>
        <end position="212"/>
    </location>
</feature>
<proteinExistence type="predicted"/>
<organism evidence="2 3">
    <name type="scientific">Candidatus Clostridium radicumherbarum</name>
    <dbReference type="NCBI Taxonomy" id="3381662"/>
    <lineage>
        <taxon>Bacteria</taxon>
        <taxon>Bacillati</taxon>
        <taxon>Bacillota</taxon>
        <taxon>Clostridia</taxon>
        <taxon>Eubacteriales</taxon>
        <taxon>Clostridiaceae</taxon>
        <taxon>Clostridium</taxon>
    </lineage>
</organism>
<comment type="caution">
    <text evidence="2">The sequence shown here is derived from an EMBL/GenBank/DDBJ whole genome shotgun (WGS) entry which is preliminary data.</text>
</comment>
<dbReference type="PROSITE" id="PS50819">
    <property type="entry name" value="INTEIN_ENDONUCLEASE"/>
    <property type="match status" value="1"/>
</dbReference>
<dbReference type="InterPro" id="IPR027434">
    <property type="entry name" value="Homing_endonucl"/>
</dbReference>
<name>A0ABW8TTA6_9CLOT</name>
<evidence type="ECO:0000313" key="3">
    <source>
        <dbReference type="Proteomes" id="UP001623661"/>
    </source>
</evidence>
<reference evidence="2 3" key="1">
    <citation type="submission" date="2024-11" db="EMBL/GenBank/DDBJ databases">
        <authorList>
            <person name="Heng Y.C."/>
            <person name="Lim A.C.H."/>
            <person name="Lee J.K.Y."/>
            <person name="Kittelmann S."/>
        </authorList>
    </citation>
    <scope>NUCLEOTIDE SEQUENCE [LARGE SCALE GENOMIC DNA]</scope>
    <source>
        <strain evidence="2 3">WILCCON 0202</strain>
    </source>
</reference>
<evidence type="ECO:0000313" key="2">
    <source>
        <dbReference type="EMBL" id="MFL0268935.1"/>
    </source>
</evidence>
<dbReference type="RefSeq" id="WP_406765556.1">
    <property type="nucleotide sequence ID" value="NZ_JBJHZY010000002.1"/>
</dbReference>
<dbReference type="SUPFAM" id="SSF55608">
    <property type="entry name" value="Homing endonucleases"/>
    <property type="match status" value="1"/>
</dbReference>
<dbReference type="EMBL" id="JBJHZY010000002">
    <property type="protein sequence ID" value="MFL0268935.1"/>
    <property type="molecule type" value="Genomic_DNA"/>
</dbReference>